<sequence>MQIARLTDGKRKIVSLQEITGMEGDMITMQEIFSFRQTGVGEGGVVQGYFAATGIRPRFSDRIRAYGLPLSDTLFDPMRRYE</sequence>
<dbReference type="AlphaFoldDB" id="A0A645I8Q4"/>
<organism evidence="1">
    <name type="scientific">bioreactor metagenome</name>
    <dbReference type="NCBI Taxonomy" id="1076179"/>
    <lineage>
        <taxon>unclassified sequences</taxon>
        <taxon>metagenomes</taxon>
        <taxon>ecological metagenomes</taxon>
    </lineage>
</organism>
<protein>
    <submittedName>
        <fullName evidence="1">Uncharacterized protein</fullName>
    </submittedName>
</protein>
<gene>
    <name evidence="1" type="ORF">SDC9_194793</name>
</gene>
<proteinExistence type="predicted"/>
<accession>A0A645I8Q4</accession>
<evidence type="ECO:0000313" key="1">
    <source>
        <dbReference type="EMBL" id="MPN47192.1"/>
    </source>
</evidence>
<name>A0A645I8Q4_9ZZZZ</name>
<dbReference type="EMBL" id="VSSQ01108508">
    <property type="protein sequence ID" value="MPN47192.1"/>
    <property type="molecule type" value="Genomic_DNA"/>
</dbReference>
<comment type="caution">
    <text evidence="1">The sequence shown here is derived from an EMBL/GenBank/DDBJ whole genome shotgun (WGS) entry which is preliminary data.</text>
</comment>
<reference evidence="1" key="1">
    <citation type="submission" date="2019-08" db="EMBL/GenBank/DDBJ databases">
        <authorList>
            <person name="Kucharzyk K."/>
            <person name="Murdoch R.W."/>
            <person name="Higgins S."/>
            <person name="Loffler F."/>
        </authorList>
    </citation>
    <scope>NUCLEOTIDE SEQUENCE</scope>
</reference>